<dbReference type="InterPro" id="IPR003018">
    <property type="entry name" value="GAF"/>
</dbReference>
<dbReference type="SUPFAM" id="SSF55785">
    <property type="entry name" value="PYP-like sensor domain (PAS domain)"/>
    <property type="match status" value="1"/>
</dbReference>
<dbReference type="InterPro" id="IPR029016">
    <property type="entry name" value="GAF-like_dom_sf"/>
</dbReference>
<evidence type="ECO:0000259" key="2">
    <source>
        <dbReference type="PROSITE" id="PS50112"/>
    </source>
</evidence>
<dbReference type="SUPFAM" id="SSF55781">
    <property type="entry name" value="GAF domain-like"/>
    <property type="match status" value="1"/>
</dbReference>
<dbReference type="SMART" id="SM00065">
    <property type="entry name" value="GAF"/>
    <property type="match status" value="1"/>
</dbReference>
<dbReference type="AlphaFoldDB" id="A0A932MRL7"/>
<dbReference type="CDD" id="cd00130">
    <property type="entry name" value="PAS"/>
    <property type="match status" value="1"/>
</dbReference>
<dbReference type="InterPro" id="IPR035965">
    <property type="entry name" value="PAS-like_dom_sf"/>
</dbReference>
<proteinExistence type="predicted"/>
<comment type="caution">
    <text evidence="3">The sequence shown here is derived from an EMBL/GenBank/DDBJ whole genome shotgun (WGS) entry which is preliminary data.</text>
</comment>
<dbReference type="NCBIfam" id="TIGR00229">
    <property type="entry name" value="sensory_box"/>
    <property type="match status" value="1"/>
</dbReference>
<dbReference type="InterPro" id="IPR000014">
    <property type="entry name" value="PAS"/>
</dbReference>
<feature type="transmembrane region" description="Helical" evidence="1">
    <location>
        <begin position="248"/>
        <end position="270"/>
    </location>
</feature>
<evidence type="ECO:0000256" key="1">
    <source>
        <dbReference type="SAM" id="Phobius"/>
    </source>
</evidence>
<dbReference type="Gene3D" id="3.30.450.40">
    <property type="match status" value="1"/>
</dbReference>
<dbReference type="Gene3D" id="3.30.450.20">
    <property type="entry name" value="PAS domain"/>
    <property type="match status" value="1"/>
</dbReference>
<keyword evidence="1" id="KW-1133">Transmembrane helix</keyword>
<dbReference type="PROSITE" id="PS50112">
    <property type="entry name" value="PAS"/>
    <property type="match status" value="1"/>
</dbReference>
<feature type="domain" description="PAS" evidence="2">
    <location>
        <begin position="156"/>
        <end position="232"/>
    </location>
</feature>
<dbReference type="Pfam" id="PF00989">
    <property type="entry name" value="PAS"/>
    <property type="match status" value="1"/>
</dbReference>
<keyword evidence="1" id="KW-0812">Transmembrane</keyword>
<evidence type="ECO:0000313" key="3">
    <source>
        <dbReference type="EMBL" id="MBI3129176.1"/>
    </source>
</evidence>
<dbReference type="EMBL" id="JACPUR010000038">
    <property type="protein sequence ID" value="MBI3129176.1"/>
    <property type="molecule type" value="Genomic_DNA"/>
</dbReference>
<accession>A0A932MRL7</accession>
<dbReference type="Pfam" id="PF13185">
    <property type="entry name" value="GAF_2"/>
    <property type="match status" value="1"/>
</dbReference>
<protein>
    <submittedName>
        <fullName evidence="3">PAS domain S-box protein</fullName>
    </submittedName>
</protein>
<sequence>MSCPCETLSPPPRSKSSHSLLQEIVDLATILLGARYGALGLLNARRTAFIRFIAAGGGGEEEIMAAIPEGWELLEDLIRDPRPLRVRVPESETEEPVLAFLGVPLVSGRKVWGNFYFAEKEEGEFRPTDTRLAECFGRLAIDLLEGSKTSEETRLCLTRYRSVLDPEGGAMSITDPAREIIFWNEGARRLFGYAEKEALGRVFLDLLGVPEERRRWMRGLEPEALRVLLKGGVAQRDCLRLHKSGRKIPIRMTLTPVCHTVAGIVAITLIGRYKRI</sequence>
<reference evidence="3" key="1">
    <citation type="submission" date="2020-07" db="EMBL/GenBank/DDBJ databases">
        <title>Huge and variable diversity of episymbiotic CPR bacteria and DPANN archaea in groundwater ecosystems.</title>
        <authorList>
            <person name="He C.Y."/>
            <person name="Keren R."/>
            <person name="Whittaker M."/>
            <person name="Farag I.F."/>
            <person name="Doudna J."/>
            <person name="Cate J.H.D."/>
            <person name="Banfield J.F."/>
        </authorList>
    </citation>
    <scope>NUCLEOTIDE SEQUENCE</scope>
    <source>
        <strain evidence="3">NC_groundwater_763_Ag_S-0.2um_68_21</strain>
    </source>
</reference>
<dbReference type="GO" id="GO:0006355">
    <property type="term" value="P:regulation of DNA-templated transcription"/>
    <property type="evidence" value="ECO:0007669"/>
    <property type="project" value="InterPro"/>
</dbReference>
<dbReference type="Proteomes" id="UP000782312">
    <property type="component" value="Unassembled WGS sequence"/>
</dbReference>
<evidence type="ECO:0000313" key="4">
    <source>
        <dbReference type="Proteomes" id="UP000782312"/>
    </source>
</evidence>
<dbReference type="SMART" id="SM00091">
    <property type="entry name" value="PAS"/>
    <property type="match status" value="1"/>
</dbReference>
<name>A0A932MRL7_UNCTE</name>
<keyword evidence="1" id="KW-0472">Membrane</keyword>
<organism evidence="3 4">
    <name type="scientific">Tectimicrobiota bacterium</name>
    <dbReference type="NCBI Taxonomy" id="2528274"/>
    <lineage>
        <taxon>Bacteria</taxon>
        <taxon>Pseudomonadati</taxon>
        <taxon>Nitrospinota/Tectimicrobiota group</taxon>
        <taxon>Candidatus Tectimicrobiota</taxon>
    </lineage>
</organism>
<gene>
    <name evidence="3" type="ORF">HYZ11_16335</name>
</gene>
<dbReference type="InterPro" id="IPR013767">
    <property type="entry name" value="PAS_fold"/>
</dbReference>